<dbReference type="RefSeq" id="WP_085445328.1">
    <property type="nucleotide sequence ID" value="NZ_LVJN01000020.1"/>
</dbReference>
<dbReference type="STRING" id="1434232.MAIT1_02617"/>
<comment type="function">
    <text evidence="11">DNA-dependent RNA polymerase catalyzes the transcription of DNA into RNA using the four ribonucleoside triphosphates as substrates.</text>
</comment>
<comment type="similarity">
    <text evidence="1 11">Belongs to the RNA polymerase alpha chain family.</text>
</comment>
<dbReference type="Gene3D" id="3.30.1360.10">
    <property type="entry name" value="RNA polymerase, RBP11-like subunit"/>
    <property type="match status" value="1"/>
</dbReference>
<proteinExistence type="inferred from homology"/>
<dbReference type="SMART" id="SM00662">
    <property type="entry name" value="RPOLD"/>
    <property type="match status" value="1"/>
</dbReference>
<dbReference type="SUPFAM" id="SSF56553">
    <property type="entry name" value="Insert subdomain of RNA polymerase alpha subunit"/>
    <property type="match status" value="1"/>
</dbReference>
<keyword evidence="6 11" id="KW-0548">Nucleotidyltransferase</keyword>
<keyword evidence="7 11" id="KW-0804">Transcription</keyword>
<dbReference type="GO" id="GO:0005737">
    <property type="term" value="C:cytoplasm"/>
    <property type="evidence" value="ECO:0007669"/>
    <property type="project" value="UniProtKB-ARBA"/>
</dbReference>
<gene>
    <name evidence="11" type="primary">rpoA</name>
    <name evidence="13" type="ORF">MAIT1_02617</name>
</gene>
<evidence type="ECO:0000256" key="1">
    <source>
        <dbReference type="ARBA" id="ARBA00007123"/>
    </source>
</evidence>
<evidence type="ECO:0000259" key="12">
    <source>
        <dbReference type="SMART" id="SM00662"/>
    </source>
</evidence>
<dbReference type="InterPro" id="IPR036643">
    <property type="entry name" value="RNApol_insert_sf"/>
</dbReference>
<dbReference type="HAMAP" id="MF_00059">
    <property type="entry name" value="RNApol_bact_RpoA"/>
    <property type="match status" value="1"/>
</dbReference>
<dbReference type="EMBL" id="LVJN01000020">
    <property type="protein sequence ID" value="OSM02473.1"/>
    <property type="molecule type" value="Genomic_DNA"/>
</dbReference>
<dbReference type="Pfam" id="PF01000">
    <property type="entry name" value="RNA_pol_A_bac"/>
    <property type="match status" value="1"/>
</dbReference>
<evidence type="ECO:0000256" key="10">
    <source>
        <dbReference type="ARBA" id="ARBA00048552"/>
    </source>
</evidence>
<evidence type="ECO:0000256" key="4">
    <source>
        <dbReference type="ARBA" id="ARBA00022478"/>
    </source>
</evidence>
<comment type="subunit">
    <text evidence="11">Homodimer. The RNAP catalytic core consists of 2 alpha, 1 beta, 1 beta' and 1 omega subunit. When a sigma factor is associated with the core the holoenzyme is formed, which can initiate transcription.</text>
</comment>
<organism evidence="13 14">
    <name type="scientific">Magnetofaba australis IT-1</name>
    <dbReference type="NCBI Taxonomy" id="1434232"/>
    <lineage>
        <taxon>Bacteria</taxon>
        <taxon>Pseudomonadati</taxon>
        <taxon>Pseudomonadota</taxon>
        <taxon>Magnetococcia</taxon>
        <taxon>Magnetococcales</taxon>
        <taxon>Magnetococcaceae</taxon>
        <taxon>Magnetofaba</taxon>
    </lineage>
</organism>
<evidence type="ECO:0000313" key="14">
    <source>
        <dbReference type="Proteomes" id="UP000194003"/>
    </source>
</evidence>
<dbReference type="NCBIfam" id="NF003519">
    <property type="entry name" value="PRK05182.2-5"/>
    <property type="match status" value="1"/>
</dbReference>
<dbReference type="NCBIfam" id="NF003513">
    <property type="entry name" value="PRK05182.1-2"/>
    <property type="match status" value="1"/>
</dbReference>
<dbReference type="NCBIfam" id="TIGR02027">
    <property type="entry name" value="rpoA"/>
    <property type="match status" value="1"/>
</dbReference>
<dbReference type="Pfam" id="PF03118">
    <property type="entry name" value="RNA_pol_A_CTD"/>
    <property type="match status" value="1"/>
</dbReference>
<dbReference type="SUPFAM" id="SSF47789">
    <property type="entry name" value="C-terminal domain of RNA polymerase alpha subunit"/>
    <property type="match status" value="1"/>
</dbReference>
<dbReference type="AlphaFoldDB" id="A0A1Y2K3A3"/>
<evidence type="ECO:0000256" key="5">
    <source>
        <dbReference type="ARBA" id="ARBA00022679"/>
    </source>
</evidence>
<dbReference type="CDD" id="cd06928">
    <property type="entry name" value="RNAP_alpha_NTD"/>
    <property type="match status" value="1"/>
</dbReference>
<protein>
    <recommendedName>
        <fullName evidence="3 11">DNA-directed RNA polymerase subunit alpha</fullName>
        <shortName evidence="11">RNAP subunit alpha</shortName>
        <ecNumber evidence="2 11">2.7.7.6</ecNumber>
    </recommendedName>
    <alternativeName>
        <fullName evidence="9 11">RNA polymerase subunit alpha</fullName>
    </alternativeName>
    <alternativeName>
        <fullName evidence="8 11">Transcriptase subunit alpha</fullName>
    </alternativeName>
</protein>
<dbReference type="OrthoDB" id="9805706at2"/>
<keyword evidence="4 11" id="KW-0240">DNA-directed RNA polymerase</keyword>
<accession>A0A1Y2K3A3</accession>
<evidence type="ECO:0000256" key="2">
    <source>
        <dbReference type="ARBA" id="ARBA00012418"/>
    </source>
</evidence>
<evidence type="ECO:0000313" key="13">
    <source>
        <dbReference type="EMBL" id="OSM02473.1"/>
    </source>
</evidence>
<keyword evidence="14" id="KW-1185">Reference proteome</keyword>
<evidence type="ECO:0000256" key="3">
    <source>
        <dbReference type="ARBA" id="ARBA00015972"/>
    </source>
</evidence>
<dbReference type="GO" id="GO:0046983">
    <property type="term" value="F:protein dimerization activity"/>
    <property type="evidence" value="ECO:0007669"/>
    <property type="project" value="InterPro"/>
</dbReference>
<dbReference type="GO" id="GO:0003899">
    <property type="term" value="F:DNA-directed RNA polymerase activity"/>
    <property type="evidence" value="ECO:0007669"/>
    <property type="project" value="UniProtKB-UniRule"/>
</dbReference>
<comment type="catalytic activity">
    <reaction evidence="10 11">
        <text>RNA(n) + a ribonucleoside 5'-triphosphate = RNA(n+1) + diphosphate</text>
        <dbReference type="Rhea" id="RHEA:21248"/>
        <dbReference type="Rhea" id="RHEA-COMP:14527"/>
        <dbReference type="Rhea" id="RHEA-COMP:17342"/>
        <dbReference type="ChEBI" id="CHEBI:33019"/>
        <dbReference type="ChEBI" id="CHEBI:61557"/>
        <dbReference type="ChEBI" id="CHEBI:140395"/>
        <dbReference type="EC" id="2.7.7.6"/>
    </reaction>
</comment>
<evidence type="ECO:0000256" key="8">
    <source>
        <dbReference type="ARBA" id="ARBA00032524"/>
    </source>
</evidence>
<dbReference type="GO" id="GO:0006351">
    <property type="term" value="P:DNA-templated transcription"/>
    <property type="evidence" value="ECO:0007669"/>
    <property type="project" value="UniProtKB-UniRule"/>
</dbReference>
<dbReference type="Pfam" id="PF01193">
    <property type="entry name" value="RNA_pol_L"/>
    <property type="match status" value="1"/>
</dbReference>
<name>A0A1Y2K3A3_9PROT</name>
<dbReference type="SUPFAM" id="SSF55257">
    <property type="entry name" value="RBP11-like subunits of RNA polymerase"/>
    <property type="match status" value="1"/>
</dbReference>
<dbReference type="GO" id="GO:0000428">
    <property type="term" value="C:DNA-directed RNA polymerase complex"/>
    <property type="evidence" value="ECO:0007669"/>
    <property type="project" value="UniProtKB-KW"/>
</dbReference>
<dbReference type="InterPro" id="IPR011262">
    <property type="entry name" value="DNA-dir_RNA_pol_insert"/>
</dbReference>
<keyword evidence="5 11" id="KW-0808">Transferase</keyword>
<dbReference type="Gene3D" id="2.170.120.12">
    <property type="entry name" value="DNA-directed RNA polymerase, insert domain"/>
    <property type="match status" value="1"/>
</dbReference>
<sequence>MYRNWTELIKPRSIELSGEENEIQRKAVLVAEPLERGFGNTLGNAMRRILLSSLQGAAITSVRIEGVLHEFSSVPGVLEDVTDIILNLKGLAIKMEAQGPKELTLKAEGEGSVTAAAIEQIAGVEILNPDLHIATLNKSGKLDITMTVNTGKGYVRARQSKEDEQVNIGDIPVDASFNPVKNVSYRVENARVGQQTDYDKLIMNIETNGVVSPEDALALAAKIMQDQLNPFINFDDIPVQEIMEEDKGPQWNPNLFRKVDELELSVRSANCLKNDDIVFIGDLVQKTEAEMLKTPNFGRKSLNEIKEVLEEMGLSLGMSLDAWPPTNIEELSKQFEDDSF</sequence>
<evidence type="ECO:0000256" key="7">
    <source>
        <dbReference type="ARBA" id="ARBA00023163"/>
    </source>
</evidence>
<dbReference type="FunFam" id="1.10.150.20:FF:000001">
    <property type="entry name" value="DNA-directed RNA polymerase subunit alpha"/>
    <property type="match status" value="1"/>
</dbReference>
<feature type="region of interest" description="Alpha C-terminal domain (alpha-CTD)" evidence="11">
    <location>
        <begin position="251"/>
        <end position="340"/>
    </location>
</feature>
<dbReference type="InterPro" id="IPR011773">
    <property type="entry name" value="DNA-dir_RpoA"/>
</dbReference>
<reference evidence="13 14" key="1">
    <citation type="journal article" date="2016" name="BMC Genomics">
        <title>Combined genomic and structural analyses of a cultured magnetotactic bacterium reveals its niche adaptation to a dynamic environment.</title>
        <authorList>
            <person name="Araujo A.C."/>
            <person name="Morillo V."/>
            <person name="Cypriano J."/>
            <person name="Teixeira L.C."/>
            <person name="Leao P."/>
            <person name="Lyra S."/>
            <person name="Almeida L.G."/>
            <person name="Bazylinski D.A."/>
            <person name="Vasconcellos A.T."/>
            <person name="Abreu F."/>
            <person name="Lins U."/>
        </authorList>
    </citation>
    <scope>NUCLEOTIDE SEQUENCE [LARGE SCALE GENOMIC DNA]</scope>
    <source>
        <strain evidence="13 14">IT-1</strain>
    </source>
</reference>
<dbReference type="InterPro" id="IPR036603">
    <property type="entry name" value="RBP11-like"/>
</dbReference>
<comment type="domain">
    <text evidence="11">The N-terminal domain is essential for RNAP assembly and basal transcription, whereas the C-terminal domain is involved in interaction with transcriptional regulators and with upstream promoter elements.</text>
</comment>
<dbReference type="Gene3D" id="1.10.150.20">
    <property type="entry name" value="5' to 3' exonuclease, C-terminal subdomain"/>
    <property type="match status" value="1"/>
</dbReference>
<dbReference type="InterPro" id="IPR011263">
    <property type="entry name" value="DNA-dir_RNA_pol_RpoA/D/Rpb3"/>
</dbReference>
<dbReference type="EC" id="2.7.7.6" evidence="2 11"/>
<dbReference type="InterPro" id="IPR011260">
    <property type="entry name" value="RNAP_asu_C"/>
</dbReference>
<feature type="domain" description="DNA-directed RNA polymerase RpoA/D/Rpb3-type" evidence="12">
    <location>
        <begin position="26"/>
        <end position="234"/>
    </location>
</feature>
<dbReference type="GO" id="GO:0003677">
    <property type="term" value="F:DNA binding"/>
    <property type="evidence" value="ECO:0007669"/>
    <property type="project" value="UniProtKB-UniRule"/>
</dbReference>
<evidence type="ECO:0000256" key="6">
    <source>
        <dbReference type="ARBA" id="ARBA00022695"/>
    </source>
</evidence>
<feature type="region of interest" description="Alpha N-terminal domain (alpha-NTD)" evidence="11">
    <location>
        <begin position="1"/>
        <end position="235"/>
    </location>
</feature>
<evidence type="ECO:0000256" key="9">
    <source>
        <dbReference type="ARBA" id="ARBA00033070"/>
    </source>
</evidence>
<dbReference type="Proteomes" id="UP000194003">
    <property type="component" value="Unassembled WGS sequence"/>
</dbReference>
<comment type="caution">
    <text evidence="13">The sequence shown here is derived from an EMBL/GenBank/DDBJ whole genome shotgun (WGS) entry which is preliminary data.</text>
</comment>
<dbReference type="FunFam" id="2.170.120.12:FF:000001">
    <property type="entry name" value="DNA-directed RNA polymerase subunit alpha"/>
    <property type="match status" value="1"/>
</dbReference>
<evidence type="ECO:0000256" key="11">
    <source>
        <dbReference type="HAMAP-Rule" id="MF_00059"/>
    </source>
</evidence>